<sequence>MSGSLTTLGIPKTISPEVEARRAKSKADAETLQASFSKDQLRWDNVDWVVTGFLFFIHLGALAAFVPAFFSWQGLAICLVLHWFTCSVGICLGYHRYLSHKSMKLRAPAEFVVLLAGSLSGEGSPMSWAANHRLHHQKSDQEGDPHSPLIGTWWSHIMWLFVQRKETDKMLLWEKYIPELLERPMMKFFERTFPLWLWAQGLVLLAGGWAWGGWQMGVSFLVWGMCVRMVAAYHSTWFVNSATHLWGYRNYDTRDESRNLWWVAVLAYGEGWHNNHHAHPSVAPAGHRWWEVDMTWWAIRALEMTGLAYDVKAKLPVGRKADDRDHAEAIDAAEPVTVEAA</sequence>
<feature type="transmembrane region" description="Helical" evidence="12">
    <location>
        <begin position="193"/>
        <end position="214"/>
    </location>
</feature>
<name>A0A1P8WG91_9PLAN</name>
<evidence type="ECO:0000256" key="8">
    <source>
        <dbReference type="ARBA" id="ARBA00023004"/>
    </source>
</evidence>
<dbReference type="InterPro" id="IPR005804">
    <property type="entry name" value="FA_desaturase_dom"/>
</dbReference>
<evidence type="ECO:0000313" key="14">
    <source>
        <dbReference type="EMBL" id="APZ93062.1"/>
    </source>
</evidence>
<dbReference type="GO" id="GO:0006633">
    <property type="term" value="P:fatty acid biosynthetic process"/>
    <property type="evidence" value="ECO:0007669"/>
    <property type="project" value="UniProtKB-KW"/>
</dbReference>
<gene>
    <name evidence="14" type="ORF">Fuma_02678</name>
</gene>
<evidence type="ECO:0000256" key="10">
    <source>
        <dbReference type="ARBA" id="ARBA00023136"/>
    </source>
</evidence>
<feature type="transmembrane region" description="Helical" evidence="12">
    <location>
        <begin position="46"/>
        <end position="66"/>
    </location>
</feature>
<accession>A0A1P8WG91</accession>
<dbReference type="GO" id="GO:0016717">
    <property type="term" value="F:oxidoreductase activity, acting on paired donors, with oxidation of a pair of donors resulting in the reduction of molecular oxygen to two molecules of water"/>
    <property type="evidence" value="ECO:0007669"/>
    <property type="project" value="InterPro"/>
</dbReference>
<keyword evidence="11" id="KW-0275">Fatty acid biosynthesis</keyword>
<keyword evidence="5" id="KW-0276">Fatty acid metabolism</keyword>
<evidence type="ECO:0000256" key="2">
    <source>
        <dbReference type="ARBA" id="ARBA00008749"/>
    </source>
</evidence>
<evidence type="ECO:0000256" key="6">
    <source>
        <dbReference type="ARBA" id="ARBA00022989"/>
    </source>
</evidence>
<dbReference type="InterPro" id="IPR015876">
    <property type="entry name" value="Acyl-CoA_DS"/>
</dbReference>
<evidence type="ECO:0000256" key="12">
    <source>
        <dbReference type="SAM" id="Phobius"/>
    </source>
</evidence>
<evidence type="ECO:0000256" key="5">
    <source>
        <dbReference type="ARBA" id="ARBA00022832"/>
    </source>
</evidence>
<keyword evidence="9" id="KW-0443">Lipid metabolism</keyword>
<proteinExistence type="inferred from homology"/>
<keyword evidence="3" id="KW-0444">Lipid biosynthesis</keyword>
<comment type="subcellular location">
    <subcellularLocation>
        <location evidence="1">Membrane</location>
        <topology evidence="1">Multi-pass membrane protein</topology>
    </subcellularLocation>
</comment>
<evidence type="ECO:0000256" key="9">
    <source>
        <dbReference type="ARBA" id="ARBA00023098"/>
    </source>
</evidence>
<keyword evidence="15" id="KW-1185">Reference proteome</keyword>
<keyword evidence="4 12" id="KW-0812">Transmembrane</keyword>
<evidence type="ECO:0000256" key="7">
    <source>
        <dbReference type="ARBA" id="ARBA00023002"/>
    </source>
</evidence>
<dbReference type="AlphaFoldDB" id="A0A1P8WG91"/>
<comment type="similarity">
    <text evidence="2">Belongs to the fatty acid desaturase type 2 family.</text>
</comment>
<keyword evidence="6 12" id="KW-1133">Transmembrane helix</keyword>
<evidence type="ECO:0000313" key="15">
    <source>
        <dbReference type="Proteomes" id="UP000187735"/>
    </source>
</evidence>
<dbReference type="CDD" id="cd03505">
    <property type="entry name" value="Delta9-FADS-like"/>
    <property type="match status" value="1"/>
</dbReference>
<dbReference type="KEGG" id="fmr:Fuma_02678"/>
<evidence type="ECO:0000256" key="1">
    <source>
        <dbReference type="ARBA" id="ARBA00004141"/>
    </source>
</evidence>
<keyword evidence="10 12" id="KW-0472">Membrane</keyword>
<dbReference type="GO" id="GO:0016020">
    <property type="term" value="C:membrane"/>
    <property type="evidence" value="ECO:0007669"/>
    <property type="project" value="UniProtKB-SubCell"/>
</dbReference>
<keyword evidence="7" id="KW-0560">Oxidoreductase</keyword>
<evidence type="ECO:0000256" key="3">
    <source>
        <dbReference type="ARBA" id="ARBA00022516"/>
    </source>
</evidence>
<dbReference type="EMBL" id="CP017641">
    <property type="protein sequence ID" value="APZ93062.1"/>
    <property type="molecule type" value="Genomic_DNA"/>
</dbReference>
<evidence type="ECO:0000259" key="13">
    <source>
        <dbReference type="Pfam" id="PF00487"/>
    </source>
</evidence>
<dbReference type="PANTHER" id="PTHR11351:SF31">
    <property type="entry name" value="DESATURASE 1, ISOFORM A-RELATED"/>
    <property type="match status" value="1"/>
</dbReference>
<protein>
    <submittedName>
        <fullName evidence="14">Fatty acid desaturase</fullName>
    </submittedName>
</protein>
<dbReference type="PANTHER" id="PTHR11351">
    <property type="entry name" value="ACYL-COA DESATURASE"/>
    <property type="match status" value="1"/>
</dbReference>
<dbReference type="PRINTS" id="PR00075">
    <property type="entry name" value="FACDDSATRASE"/>
</dbReference>
<reference evidence="14 15" key="1">
    <citation type="journal article" date="2016" name="Front. Microbiol.">
        <title>Fuerstia marisgermanicae gen. nov., sp. nov., an Unusual Member of the Phylum Planctomycetes from the German Wadden Sea.</title>
        <authorList>
            <person name="Kohn T."/>
            <person name="Heuer A."/>
            <person name="Jogler M."/>
            <person name="Vollmers J."/>
            <person name="Boedeker C."/>
            <person name="Bunk B."/>
            <person name="Rast P."/>
            <person name="Borchert D."/>
            <person name="Glockner I."/>
            <person name="Freese H.M."/>
            <person name="Klenk H.P."/>
            <person name="Overmann J."/>
            <person name="Kaster A.K."/>
            <person name="Rohde M."/>
            <person name="Wiegand S."/>
            <person name="Jogler C."/>
        </authorList>
    </citation>
    <scope>NUCLEOTIDE SEQUENCE [LARGE SCALE GENOMIC DNA]</scope>
    <source>
        <strain evidence="14 15">NH11</strain>
    </source>
</reference>
<dbReference type="Proteomes" id="UP000187735">
    <property type="component" value="Chromosome"/>
</dbReference>
<feature type="transmembrane region" description="Helical" evidence="12">
    <location>
        <begin position="72"/>
        <end position="94"/>
    </location>
</feature>
<dbReference type="RefSeq" id="WP_077024586.1">
    <property type="nucleotide sequence ID" value="NZ_CP017641.1"/>
</dbReference>
<evidence type="ECO:0000256" key="11">
    <source>
        <dbReference type="ARBA" id="ARBA00023160"/>
    </source>
</evidence>
<keyword evidence="8" id="KW-0408">Iron</keyword>
<evidence type="ECO:0000256" key="4">
    <source>
        <dbReference type="ARBA" id="ARBA00022692"/>
    </source>
</evidence>
<dbReference type="Pfam" id="PF00487">
    <property type="entry name" value="FA_desaturase"/>
    <property type="match status" value="1"/>
</dbReference>
<organism evidence="14 15">
    <name type="scientific">Fuerstiella marisgermanici</name>
    <dbReference type="NCBI Taxonomy" id="1891926"/>
    <lineage>
        <taxon>Bacteria</taxon>
        <taxon>Pseudomonadati</taxon>
        <taxon>Planctomycetota</taxon>
        <taxon>Planctomycetia</taxon>
        <taxon>Planctomycetales</taxon>
        <taxon>Planctomycetaceae</taxon>
        <taxon>Fuerstiella</taxon>
    </lineage>
</organism>
<feature type="domain" description="Fatty acid desaturase" evidence="13">
    <location>
        <begin position="71"/>
        <end position="309"/>
    </location>
</feature>